<keyword evidence="3" id="KW-1185">Reference proteome</keyword>
<reference evidence="2" key="1">
    <citation type="submission" date="2021-06" db="EMBL/GenBank/DDBJ databases">
        <authorList>
            <person name="Kallberg Y."/>
            <person name="Tangrot J."/>
            <person name="Rosling A."/>
        </authorList>
    </citation>
    <scope>NUCLEOTIDE SEQUENCE</scope>
    <source>
        <strain evidence="2">FL966</strain>
    </source>
</reference>
<accession>A0A9N9CI64</accession>
<gene>
    <name evidence="2" type="ORF">CPELLU_LOCUS6989</name>
</gene>
<comment type="caution">
    <text evidence="2">The sequence shown here is derived from an EMBL/GenBank/DDBJ whole genome shotgun (WGS) entry which is preliminary data.</text>
</comment>
<dbReference type="Proteomes" id="UP000789759">
    <property type="component" value="Unassembled WGS sequence"/>
</dbReference>
<sequence>MTSYQCFECEVCRKIYKTKRGLNCHKSVVKRYNVRREGLYVLPLEAVNQFKSDLIYIIRTKLKEHFKQSGKQTLSFPCLESLFFGVFEGYIHHFNYTNGSYKCFFQGPDAYSQLAYLLNNQNWGRKFFDDNHQTLVLLFDAQAEERERYKKKPPITKINNRMENKVPKGCKK</sequence>
<evidence type="ECO:0000256" key="1">
    <source>
        <dbReference type="SAM" id="MobiDB-lite"/>
    </source>
</evidence>
<dbReference type="EMBL" id="CAJVQA010004531">
    <property type="protein sequence ID" value="CAG8600897.1"/>
    <property type="molecule type" value="Genomic_DNA"/>
</dbReference>
<dbReference type="AlphaFoldDB" id="A0A9N9CI64"/>
<protein>
    <submittedName>
        <fullName evidence="2">6083_t:CDS:1</fullName>
    </submittedName>
</protein>
<feature type="region of interest" description="Disordered" evidence="1">
    <location>
        <begin position="152"/>
        <end position="172"/>
    </location>
</feature>
<name>A0A9N9CI64_9GLOM</name>
<evidence type="ECO:0000313" key="2">
    <source>
        <dbReference type="EMBL" id="CAG8600897.1"/>
    </source>
</evidence>
<evidence type="ECO:0000313" key="3">
    <source>
        <dbReference type="Proteomes" id="UP000789759"/>
    </source>
</evidence>
<dbReference type="OrthoDB" id="2427837at2759"/>
<proteinExistence type="predicted"/>
<organism evidence="2 3">
    <name type="scientific">Cetraspora pellucida</name>
    <dbReference type="NCBI Taxonomy" id="1433469"/>
    <lineage>
        <taxon>Eukaryota</taxon>
        <taxon>Fungi</taxon>
        <taxon>Fungi incertae sedis</taxon>
        <taxon>Mucoromycota</taxon>
        <taxon>Glomeromycotina</taxon>
        <taxon>Glomeromycetes</taxon>
        <taxon>Diversisporales</taxon>
        <taxon>Gigasporaceae</taxon>
        <taxon>Cetraspora</taxon>
    </lineage>
</organism>